<dbReference type="EMBL" id="JAKVQD010000005">
    <property type="protein sequence ID" value="MCH4553448.1"/>
    <property type="molecule type" value="Genomic_DNA"/>
</dbReference>
<protein>
    <recommendedName>
        <fullName evidence="3">Carboxylic ester hydrolase</fullName>
        <ecNumber evidence="3">3.1.1.-</ecNumber>
    </recommendedName>
</protein>
<gene>
    <name evidence="5" type="ORF">MKW35_12530</name>
</gene>
<evidence type="ECO:0000256" key="3">
    <source>
        <dbReference type="RuleBase" id="RU361235"/>
    </source>
</evidence>
<dbReference type="InterPro" id="IPR029058">
    <property type="entry name" value="AB_hydrolase_fold"/>
</dbReference>
<evidence type="ECO:0000259" key="4">
    <source>
        <dbReference type="Pfam" id="PF00135"/>
    </source>
</evidence>
<keyword evidence="6" id="KW-1185">Reference proteome</keyword>
<comment type="caution">
    <text evidence="5">The sequence shown here is derived from an EMBL/GenBank/DDBJ whole genome shotgun (WGS) entry which is preliminary data.</text>
</comment>
<accession>A0ABS9RKG9</accession>
<evidence type="ECO:0000256" key="1">
    <source>
        <dbReference type="ARBA" id="ARBA00005964"/>
    </source>
</evidence>
<dbReference type="EC" id="3.1.1.-" evidence="3"/>
<evidence type="ECO:0000313" key="5">
    <source>
        <dbReference type="EMBL" id="MCH4553448.1"/>
    </source>
</evidence>
<dbReference type="SUPFAM" id="SSF53474">
    <property type="entry name" value="alpha/beta-Hydrolases"/>
    <property type="match status" value="1"/>
</dbReference>
<dbReference type="InterPro" id="IPR019826">
    <property type="entry name" value="Carboxylesterase_B_AS"/>
</dbReference>
<organism evidence="5 6">
    <name type="scientific">Aestuariibaculum lutulentum</name>
    <dbReference type="NCBI Taxonomy" id="2920935"/>
    <lineage>
        <taxon>Bacteria</taxon>
        <taxon>Pseudomonadati</taxon>
        <taxon>Bacteroidota</taxon>
        <taxon>Flavobacteriia</taxon>
        <taxon>Flavobacteriales</taxon>
        <taxon>Flavobacteriaceae</taxon>
    </lineage>
</organism>
<dbReference type="PANTHER" id="PTHR43142">
    <property type="entry name" value="CARBOXYLIC ESTER HYDROLASE"/>
    <property type="match status" value="1"/>
</dbReference>
<evidence type="ECO:0000313" key="6">
    <source>
        <dbReference type="Proteomes" id="UP001156141"/>
    </source>
</evidence>
<feature type="domain" description="Carboxylesterase type B" evidence="4">
    <location>
        <begin position="31"/>
        <end position="509"/>
    </location>
</feature>
<evidence type="ECO:0000256" key="2">
    <source>
        <dbReference type="ARBA" id="ARBA00022801"/>
    </source>
</evidence>
<reference evidence="5" key="1">
    <citation type="submission" date="2022-02" db="EMBL/GenBank/DDBJ databases">
        <title>Aestuariibaculum sp., a marine bacterium isolated from sediment in Guangxi.</title>
        <authorList>
            <person name="Ying J."/>
        </authorList>
    </citation>
    <scope>NUCLEOTIDE SEQUENCE</scope>
    <source>
        <strain evidence="5">L182</strain>
    </source>
</reference>
<sequence>MKLNFYRLIFFMVLGFINVNCNSGKSKTSELITETAYGKVKGYQFNGVKIFRGIPYGADTGGENRFLPPQRPEKWSGVRECTTNGDRCYQTGRSIFETNQLGPWFSGGREDRFELSKQGMSEDCLNLNVLSSDLKGKLPVMVYFHGGGFKDGGGLLSVFSDKFVKEQNVVLVGVNHRLSVFGYAYLGGIDDKYKIGNPGQLDLIASLEWVRDNIQNFGGDPNNVMIFGESGGAAKVSCLLAMPGAKGLFHKAAIMSGAGIKMSEKEEADTKIRDFMSEIQVGSVEELLSVPADILMQKAFGFGPVVDGYSLKRHPFYPDAPDESIGIPLLIGTCKDETTLFRQQDSTLFTLDLKGLKNNLIKDGISEDNVDGLLKLYQRDYPEDSLSDLYFRISSDRSFRRSANKLAELQLANKKSKVWMYLSQYNTPIENGKLRAFHTYDLPLVMRLTLYPESEQLSRQMANAWAEFARKSDPSTTALEWPSYSLDTRSTMIFDVDESVVEDNPNKEERELIEIMLKKDKPSD</sequence>
<dbReference type="Pfam" id="PF00135">
    <property type="entry name" value="COesterase"/>
    <property type="match status" value="1"/>
</dbReference>
<keyword evidence="2 3" id="KW-0378">Hydrolase</keyword>
<dbReference type="PROSITE" id="PS00122">
    <property type="entry name" value="CARBOXYLESTERASE_B_1"/>
    <property type="match status" value="1"/>
</dbReference>
<dbReference type="InterPro" id="IPR002018">
    <property type="entry name" value="CarbesteraseB"/>
</dbReference>
<dbReference type="RefSeq" id="WP_240574487.1">
    <property type="nucleotide sequence ID" value="NZ_JAKVQD010000005.1"/>
</dbReference>
<dbReference type="Proteomes" id="UP001156141">
    <property type="component" value="Unassembled WGS sequence"/>
</dbReference>
<proteinExistence type="inferred from homology"/>
<name>A0ABS9RKG9_9FLAO</name>
<dbReference type="Gene3D" id="3.40.50.1820">
    <property type="entry name" value="alpha/beta hydrolase"/>
    <property type="match status" value="1"/>
</dbReference>
<comment type="similarity">
    <text evidence="1 3">Belongs to the type-B carboxylesterase/lipase family.</text>
</comment>
<dbReference type="PANTHER" id="PTHR43142:SF1">
    <property type="entry name" value="CARBOXYLIC ESTER HYDROLASE"/>
    <property type="match status" value="1"/>
</dbReference>